<dbReference type="Proteomes" id="UP000199482">
    <property type="component" value="Chromosome I"/>
</dbReference>
<dbReference type="Proteomes" id="UP000893823">
    <property type="component" value="Unassembled WGS sequence"/>
</dbReference>
<protein>
    <submittedName>
        <fullName evidence="2 3">NADPH:quinone reductase</fullName>
    </submittedName>
</protein>
<dbReference type="GO" id="GO:0016491">
    <property type="term" value="F:oxidoreductase activity"/>
    <property type="evidence" value="ECO:0007669"/>
    <property type="project" value="InterPro"/>
</dbReference>
<dbReference type="Pfam" id="PF13602">
    <property type="entry name" value="ADH_zinc_N_2"/>
    <property type="match status" value="1"/>
</dbReference>
<reference evidence="4" key="1">
    <citation type="submission" date="2016-10" db="EMBL/GenBank/DDBJ databases">
        <authorList>
            <person name="Varghese N."/>
            <person name="Submissions S."/>
        </authorList>
    </citation>
    <scope>NUCLEOTIDE SEQUENCE [LARGE SCALE GENOMIC DNA]</scope>
    <source>
        <strain evidence="4">CPCC 202695</strain>
    </source>
</reference>
<dbReference type="SMART" id="SM00829">
    <property type="entry name" value="PKS_ER"/>
    <property type="match status" value="1"/>
</dbReference>
<dbReference type="SUPFAM" id="SSF50129">
    <property type="entry name" value="GroES-like"/>
    <property type="match status" value="1"/>
</dbReference>
<dbReference type="Pfam" id="PF08240">
    <property type="entry name" value="ADH_N"/>
    <property type="match status" value="1"/>
</dbReference>
<proteinExistence type="predicted"/>
<evidence type="ECO:0000313" key="5">
    <source>
        <dbReference type="Proteomes" id="UP000893823"/>
    </source>
</evidence>
<dbReference type="PANTHER" id="PTHR11695">
    <property type="entry name" value="ALCOHOL DEHYDROGENASE RELATED"/>
    <property type="match status" value="1"/>
</dbReference>
<reference evidence="2" key="3">
    <citation type="submission" date="2022-06" db="EMBL/GenBank/DDBJ databases">
        <title>Genomic Encyclopedia of Type Strains, Phase III (KMG-III): the genomes of soil and plant-associated and newly described type strains.</title>
        <authorList>
            <person name="Whitman W."/>
        </authorList>
    </citation>
    <scope>NUCLEOTIDE SEQUENCE</scope>
    <source>
        <strain evidence="2">CPCC 202695</strain>
    </source>
</reference>
<dbReference type="Gene3D" id="3.40.50.720">
    <property type="entry name" value="NAD(P)-binding Rossmann-like Domain"/>
    <property type="match status" value="1"/>
</dbReference>
<dbReference type="AlphaFoldDB" id="A0A1H1MSV9"/>
<dbReference type="PANTHER" id="PTHR11695:SF294">
    <property type="entry name" value="RETICULON-4-INTERACTING PROTEIN 1, MITOCHONDRIAL"/>
    <property type="match status" value="1"/>
</dbReference>
<organism evidence="3 4">
    <name type="scientific">Agromyces flavus</name>
    <dbReference type="NCBI Taxonomy" id="589382"/>
    <lineage>
        <taxon>Bacteria</taxon>
        <taxon>Bacillati</taxon>
        <taxon>Actinomycetota</taxon>
        <taxon>Actinomycetes</taxon>
        <taxon>Micrococcales</taxon>
        <taxon>Microbacteriaceae</taxon>
        <taxon>Agromyces</taxon>
    </lineage>
</organism>
<evidence type="ECO:0000313" key="4">
    <source>
        <dbReference type="Proteomes" id="UP000199482"/>
    </source>
</evidence>
<dbReference type="InterPro" id="IPR036291">
    <property type="entry name" value="NAD(P)-bd_dom_sf"/>
</dbReference>
<reference evidence="3" key="2">
    <citation type="submission" date="2016-10" db="EMBL/GenBank/DDBJ databases">
        <authorList>
            <person name="de Groot N.N."/>
        </authorList>
    </citation>
    <scope>NUCLEOTIDE SEQUENCE [LARGE SCALE GENOMIC DNA]</scope>
    <source>
        <strain evidence="3">CPCC 202695</strain>
    </source>
</reference>
<gene>
    <name evidence="2" type="ORF">BCL57_003403</name>
    <name evidence="3" type="ORF">SAMN04489721_0465</name>
</gene>
<evidence type="ECO:0000259" key="1">
    <source>
        <dbReference type="SMART" id="SM00829"/>
    </source>
</evidence>
<dbReference type="InterPro" id="IPR013154">
    <property type="entry name" value="ADH-like_N"/>
</dbReference>
<feature type="domain" description="Enoyl reductase (ER)" evidence="1">
    <location>
        <begin position="10"/>
        <end position="320"/>
    </location>
</feature>
<dbReference type="Gene3D" id="3.90.180.10">
    <property type="entry name" value="Medium-chain alcohol dehydrogenases, catalytic domain"/>
    <property type="match status" value="1"/>
</dbReference>
<dbReference type="EMBL" id="SODL02000007">
    <property type="protein sequence ID" value="MCP2369220.1"/>
    <property type="molecule type" value="Genomic_DNA"/>
</dbReference>
<evidence type="ECO:0000313" key="2">
    <source>
        <dbReference type="EMBL" id="MCP2369220.1"/>
    </source>
</evidence>
<accession>A0A1H1MSV9</accession>
<name>A0A1H1MSV9_9MICO</name>
<dbReference type="RefSeq" id="WP_092668938.1">
    <property type="nucleotide sequence ID" value="NZ_BMDN01000007.1"/>
</dbReference>
<dbReference type="InterPro" id="IPR050700">
    <property type="entry name" value="YIM1/Zinc_Alcohol_DH_Fams"/>
</dbReference>
<dbReference type="CDD" id="cd08267">
    <property type="entry name" value="MDR1"/>
    <property type="match status" value="1"/>
</dbReference>
<dbReference type="SUPFAM" id="SSF51735">
    <property type="entry name" value="NAD(P)-binding Rossmann-fold domains"/>
    <property type="match status" value="1"/>
</dbReference>
<dbReference type="EMBL" id="LT629755">
    <property type="protein sequence ID" value="SDR89465.1"/>
    <property type="molecule type" value="Genomic_DNA"/>
</dbReference>
<dbReference type="STRING" id="589382.SAMN04489721_0465"/>
<dbReference type="InterPro" id="IPR020843">
    <property type="entry name" value="ER"/>
</dbReference>
<evidence type="ECO:0000313" key="3">
    <source>
        <dbReference type="EMBL" id="SDR89465.1"/>
    </source>
</evidence>
<keyword evidence="5" id="KW-1185">Reference proteome</keyword>
<dbReference type="InterPro" id="IPR011032">
    <property type="entry name" value="GroES-like_sf"/>
</dbReference>
<sequence length="330" mass="34402">MRVALAERYGPPEVAAVATRPLPEPGPGELRVRVLAASVGAADGAWRSGRPWFARLAFGLRRPRNPVMGSDFAGLVDAVGPGATRFAIGDRVFGATGAAGGAHAEFVVVGENGAIARLPQGVSWSDAAALCDGAMTALPFLRDGGHVGPGMRVLVNGAAGSVGGAAVQLGRHLGAEVTGVCSTAHLEHVRALGARHVVDRTQVDPMRTGERYDVVFDAAGKSTYRRARRALVDGGVYLTTVPSWAVMLQQLTSRLGRTRAVIMFTGLRSDDAKRPDLDELAALAAAGVIRPAIDRVLPIDRIAEAYEIVDTGHKRGSVVVTPSAEAGGER</sequence>